<dbReference type="RefSeq" id="WP_055740010.1">
    <property type="nucleotide sequence ID" value="NZ_JAAIWL010000025.1"/>
</dbReference>
<proteinExistence type="predicted"/>
<evidence type="ECO:0000313" key="1">
    <source>
        <dbReference type="EMBL" id="KQL54244.1"/>
    </source>
</evidence>
<accession>A0A0Q3WYG3</accession>
<dbReference type="Proteomes" id="UP000051888">
    <property type="component" value="Unassembled WGS sequence"/>
</dbReference>
<name>A0A0Q3WYG3_9BACI</name>
<evidence type="ECO:0000313" key="2">
    <source>
        <dbReference type="Proteomes" id="UP000051888"/>
    </source>
</evidence>
<keyword evidence="1" id="KW-0067">ATP-binding</keyword>
<keyword evidence="1" id="KW-0547">Nucleotide-binding</keyword>
<dbReference type="PATRIC" id="fig|157838.3.peg.2790"/>
<protein>
    <submittedName>
        <fullName evidence="1">ATP-binding protein</fullName>
    </submittedName>
</protein>
<dbReference type="STRING" id="157838.AN964_12580"/>
<dbReference type="AlphaFoldDB" id="A0A0Q3WYG3"/>
<keyword evidence="2" id="KW-1185">Reference proteome</keyword>
<dbReference type="EMBL" id="LJJC01000004">
    <property type="protein sequence ID" value="KQL54244.1"/>
    <property type="molecule type" value="Genomic_DNA"/>
</dbReference>
<sequence>MSDALIIPFNETESIVVSTDNSGGIGIKPDDVVKVTYDVVAYYSFRVAIMDCMAAGGDPFSVLIHNFCQENSWAEINAGINKGISEMGLTSIQVIGSTESNFSLLQSALGITVLGKKRNKERNEQQLFIKFAVIGTPLVGNEVIEHADQVAPLSLFKWMCQQKDVIHILPVGSKGILYKLKQIYPEFGQIQAKSDLDLFKSGGPGTCFLIAFHEESEDLIIEKAGPYFHRLRE</sequence>
<comment type="caution">
    <text evidence="1">The sequence shown here is derived from an EMBL/GenBank/DDBJ whole genome shotgun (WGS) entry which is preliminary data.</text>
</comment>
<organism evidence="1 2">
    <name type="scientific">Heyndrickxia shackletonii</name>
    <dbReference type="NCBI Taxonomy" id="157838"/>
    <lineage>
        <taxon>Bacteria</taxon>
        <taxon>Bacillati</taxon>
        <taxon>Bacillota</taxon>
        <taxon>Bacilli</taxon>
        <taxon>Bacillales</taxon>
        <taxon>Bacillaceae</taxon>
        <taxon>Heyndrickxia</taxon>
    </lineage>
</organism>
<dbReference type="GO" id="GO:0005524">
    <property type="term" value="F:ATP binding"/>
    <property type="evidence" value="ECO:0007669"/>
    <property type="project" value="UniProtKB-KW"/>
</dbReference>
<gene>
    <name evidence="1" type="ORF">AN964_12580</name>
</gene>
<reference evidence="1 2" key="1">
    <citation type="submission" date="2015-09" db="EMBL/GenBank/DDBJ databases">
        <title>Genome sequencing project for genomic taxonomy and phylogenomics of Bacillus-like bacteria.</title>
        <authorList>
            <person name="Liu B."/>
            <person name="Wang J."/>
            <person name="Zhu Y."/>
            <person name="Liu G."/>
            <person name="Chen Q."/>
            <person name="Chen Z."/>
            <person name="Lan J."/>
            <person name="Che J."/>
            <person name="Ge C."/>
            <person name="Shi H."/>
            <person name="Pan Z."/>
            <person name="Liu X."/>
        </authorList>
    </citation>
    <scope>NUCLEOTIDE SEQUENCE [LARGE SCALE GENOMIC DNA]</scope>
    <source>
        <strain evidence="1 2">LMG 18435</strain>
    </source>
</reference>
<dbReference type="OrthoDB" id="9805740at2"/>